<dbReference type="RefSeq" id="YP_007006577.1">
    <property type="nucleotide sequence ID" value="NC_019519.1"/>
</dbReference>
<accession>J7FA79</accession>
<dbReference type="InterPro" id="IPR038666">
    <property type="entry name" value="SSP1_head-tail_sf"/>
</dbReference>
<proteinExistence type="predicted"/>
<reference evidence="1 2" key="1">
    <citation type="submission" date="2011-12" db="EMBL/GenBank/DDBJ databases">
        <title>The genome sequence of the flagella-specific Agrobacterium bacteriophage 7-7-1.</title>
        <authorList>
            <person name="Schmitt R."/>
            <person name="Van den Bossche A."/>
            <person name="Lavigne R."/>
            <person name="Kropinski A.M."/>
        </authorList>
    </citation>
    <scope>NUCLEOTIDE SEQUENCE [LARGE SCALE GENOMIC DNA]</scope>
</reference>
<dbReference type="GeneID" id="14012073"/>
<gene>
    <name evidence="1" type="ORF">7-7-1_000121</name>
</gene>
<name>J7FA79_9CAUD</name>
<keyword evidence="2" id="KW-1185">Reference proteome</keyword>
<dbReference type="Pfam" id="PF05521">
    <property type="entry name" value="Phage_HCP"/>
    <property type="match status" value="1"/>
</dbReference>
<dbReference type="Proteomes" id="UP000003754">
    <property type="component" value="Segment"/>
</dbReference>
<organism evidence="1 2">
    <name type="scientific">Agrobacterium phage 7-7-1</name>
    <dbReference type="NCBI Taxonomy" id="1161931"/>
    <lineage>
        <taxon>Viruses</taxon>
        <taxon>Duplodnaviria</taxon>
        <taxon>Heunggongvirae</taxon>
        <taxon>Uroviricota</taxon>
        <taxon>Caudoviricetes</taxon>
        <taxon>Schmittlotzvirus</taxon>
        <taxon>Schmittlotzvirus sv771</taxon>
    </lineage>
</organism>
<dbReference type="KEGG" id="vg:14012073"/>
<dbReference type="EMBL" id="JQ312117">
    <property type="protein sequence ID" value="AFH19819.1"/>
    <property type="molecule type" value="Genomic_DNA"/>
</dbReference>
<evidence type="ECO:0000313" key="1">
    <source>
        <dbReference type="EMBL" id="AFH19819.1"/>
    </source>
</evidence>
<evidence type="ECO:0000313" key="2">
    <source>
        <dbReference type="Proteomes" id="UP000003754"/>
    </source>
</evidence>
<dbReference type="InterPro" id="IPR008767">
    <property type="entry name" value="Phage_SPP1_head-tail_adaptor"/>
</dbReference>
<dbReference type="Gene3D" id="2.40.10.270">
    <property type="entry name" value="Bacteriophage SPP1 head-tail adaptor protein"/>
    <property type="match status" value="1"/>
</dbReference>
<protein>
    <submittedName>
        <fullName evidence="1">Structural protein</fullName>
    </submittedName>
</protein>
<sequence length="140" mass="16004">MKIKDRKHRVIVCSQKSDVDDNGQLLISRTGSINGWAAIEPVKAIRFSKDGVSMQKDTFQPTHDITMNYNPDVNISVSAWVYEHRLKSPPRWFKVISVINVDECSQFMRLRSRLVESNDEVEKPVSEENSFGAVKIDIPL</sequence>